<dbReference type="GO" id="GO:0005680">
    <property type="term" value="C:anaphase-promoting complex"/>
    <property type="evidence" value="ECO:0007669"/>
    <property type="project" value="InterPro"/>
</dbReference>
<evidence type="ECO:0000256" key="9">
    <source>
        <dbReference type="ARBA" id="ARBA00023306"/>
    </source>
</evidence>
<evidence type="ECO:0000256" key="8">
    <source>
        <dbReference type="ARBA" id="ARBA00023242"/>
    </source>
</evidence>
<gene>
    <name evidence="10" type="ORF">CAOG_008588</name>
</gene>
<evidence type="ECO:0000313" key="10">
    <source>
        <dbReference type="EMBL" id="KJE90945.1"/>
    </source>
</evidence>
<comment type="similarity">
    <text evidence="3">Belongs to the APC13 family.</text>
</comment>
<evidence type="ECO:0000256" key="7">
    <source>
        <dbReference type="ARBA" id="ARBA00022786"/>
    </source>
</evidence>
<organism evidence="10 11">
    <name type="scientific">Capsaspora owczarzaki (strain ATCC 30864)</name>
    <dbReference type="NCBI Taxonomy" id="595528"/>
    <lineage>
        <taxon>Eukaryota</taxon>
        <taxon>Filasterea</taxon>
        <taxon>Capsaspora</taxon>
    </lineage>
</organism>
<sequence>MQDSRFSSVHRPRRIVGVADAAWRNDKLPVEPIRVPPQHEVHADDMPETSLEVLRERERQWHDLALPTFEASLLSRQLRR</sequence>
<dbReference type="EMBL" id="KE346362">
    <property type="protein sequence ID" value="KJE90945.1"/>
    <property type="molecule type" value="Genomic_DNA"/>
</dbReference>
<keyword evidence="11" id="KW-1185">Reference proteome</keyword>
<evidence type="ECO:0000256" key="3">
    <source>
        <dbReference type="ARBA" id="ARBA00006940"/>
    </source>
</evidence>
<evidence type="ECO:0000256" key="5">
    <source>
        <dbReference type="ARBA" id="ARBA00022618"/>
    </source>
</evidence>
<dbReference type="AlphaFoldDB" id="A0A0D2WKS0"/>
<dbReference type="InParanoid" id="A0A0D2WKS0"/>
<reference evidence="11" key="1">
    <citation type="submission" date="2011-02" db="EMBL/GenBank/DDBJ databases">
        <title>The Genome Sequence of Capsaspora owczarzaki ATCC 30864.</title>
        <authorList>
            <person name="Russ C."/>
            <person name="Cuomo C."/>
            <person name="Burger G."/>
            <person name="Gray M.W."/>
            <person name="Holland P.W.H."/>
            <person name="King N."/>
            <person name="Lang F.B.F."/>
            <person name="Roger A.J."/>
            <person name="Ruiz-Trillo I."/>
            <person name="Young S.K."/>
            <person name="Zeng Q."/>
            <person name="Gargeya S."/>
            <person name="Alvarado L."/>
            <person name="Berlin A."/>
            <person name="Chapman S.B."/>
            <person name="Chen Z."/>
            <person name="Freedman E."/>
            <person name="Gellesch M."/>
            <person name="Goldberg J."/>
            <person name="Griggs A."/>
            <person name="Gujja S."/>
            <person name="Heilman E."/>
            <person name="Heiman D."/>
            <person name="Howarth C."/>
            <person name="Mehta T."/>
            <person name="Neiman D."/>
            <person name="Pearson M."/>
            <person name="Roberts A."/>
            <person name="Saif S."/>
            <person name="Shea T."/>
            <person name="Shenoy N."/>
            <person name="Sisk P."/>
            <person name="Stolte C."/>
            <person name="Sykes S."/>
            <person name="White J."/>
            <person name="Yandava C."/>
            <person name="Haas B."/>
            <person name="Nusbaum C."/>
            <person name="Birren B."/>
        </authorList>
    </citation>
    <scope>NUCLEOTIDE SEQUENCE</scope>
    <source>
        <strain evidence="11">ATCC 30864</strain>
    </source>
</reference>
<keyword evidence="9" id="KW-0131">Cell cycle</keyword>
<keyword evidence="6" id="KW-0498">Mitosis</keyword>
<dbReference type="PANTHER" id="PTHR28672:SF1">
    <property type="entry name" value="ANAPHASE-PROMOTING COMPLEX SUBUNIT 13"/>
    <property type="match status" value="1"/>
</dbReference>
<dbReference type="GO" id="GO:0070979">
    <property type="term" value="P:protein K11-linked ubiquitination"/>
    <property type="evidence" value="ECO:0007669"/>
    <property type="project" value="TreeGrafter"/>
</dbReference>
<keyword evidence="5" id="KW-0132">Cell division</keyword>
<dbReference type="PANTHER" id="PTHR28672">
    <property type="entry name" value="ANAPHASE-PROMOTING COMPLEX SUBUNIT 13"/>
    <property type="match status" value="1"/>
</dbReference>
<dbReference type="Proteomes" id="UP000008743">
    <property type="component" value="Unassembled WGS sequence"/>
</dbReference>
<keyword evidence="8" id="KW-0539">Nucleus</keyword>
<evidence type="ECO:0000313" key="11">
    <source>
        <dbReference type="Proteomes" id="UP000008743"/>
    </source>
</evidence>
<evidence type="ECO:0000256" key="4">
    <source>
        <dbReference type="ARBA" id="ARBA00013935"/>
    </source>
</evidence>
<dbReference type="PhylomeDB" id="A0A0D2WKS0"/>
<evidence type="ECO:0000256" key="6">
    <source>
        <dbReference type="ARBA" id="ARBA00022776"/>
    </source>
</evidence>
<comment type="subcellular location">
    <subcellularLocation>
        <location evidence="1">Nucleus</location>
    </subcellularLocation>
</comment>
<name>A0A0D2WKS0_CAPO3</name>
<protein>
    <recommendedName>
        <fullName evidence="4">Anaphase-promoting complex subunit 13</fullName>
    </recommendedName>
</protein>
<dbReference type="RefSeq" id="XP_011270188.1">
    <property type="nucleotide sequence ID" value="XM_011271886.1"/>
</dbReference>
<accession>A0A0D2WKS0</accession>
<evidence type="ECO:0000256" key="1">
    <source>
        <dbReference type="ARBA" id="ARBA00004123"/>
    </source>
</evidence>
<evidence type="ECO:0000256" key="2">
    <source>
        <dbReference type="ARBA" id="ARBA00004906"/>
    </source>
</evidence>
<dbReference type="Pfam" id="PF05839">
    <property type="entry name" value="Apc13p"/>
    <property type="match status" value="1"/>
</dbReference>
<comment type="pathway">
    <text evidence="2">Protein modification; protein ubiquitination.</text>
</comment>
<dbReference type="GO" id="GO:0051301">
    <property type="term" value="P:cell division"/>
    <property type="evidence" value="ECO:0007669"/>
    <property type="project" value="UniProtKB-KW"/>
</dbReference>
<keyword evidence="7" id="KW-0833">Ubl conjugation pathway</keyword>
<dbReference type="InterPro" id="IPR008401">
    <property type="entry name" value="Apc13"/>
</dbReference>
<proteinExistence type="inferred from homology"/>